<dbReference type="PANTHER" id="PTHR43108:SF8">
    <property type="entry name" value="SD21168P"/>
    <property type="match status" value="1"/>
</dbReference>
<reference evidence="6 7" key="1">
    <citation type="submission" date="2019-05" db="EMBL/GenBank/DDBJ databases">
        <title>Sporisorium graminicola CBS 10092 draft sequencing and annotation.</title>
        <authorList>
            <person name="Solano-Gonzalez S."/>
            <person name="Caddick M.X."/>
            <person name="Darby A."/>
        </authorList>
    </citation>
    <scope>NUCLEOTIDE SEQUENCE [LARGE SCALE GENOMIC DNA]</scope>
    <source>
        <strain evidence="6 7">CBS 10092</strain>
    </source>
</reference>
<proteinExistence type="inferred from homology"/>
<feature type="chain" id="PRO_5020755947" description="Arylsulfatase" evidence="4">
    <location>
        <begin position="27"/>
        <end position="570"/>
    </location>
</feature>
<dbReference type="RefSeq" id="XP_029740066.1">
    <property type="nucleotide sequence ID" value="XM_029883775.1"/>
</dbReference>
<dbReference type="GO" id="GO:0018958">
    <property type="term" value="P:phenol-containing compound metabolic process"/>
    <property type="evidence" value="ECO:0007669"/>
    <property type="project" value="InterPro"/>
</dbReference>
<evidence type="ECO:0000259" key="5">
    <source>
        <dbReference type="Pfam" id="PF00884"/>
    </source>
</evidence>
<evidence type="ECO:0000256" key="3">
    <source>
        <dbReference type="PIRSR" id="PIRSR000972-50"/>
    </source>
</evidence>
<feature type="domain" description="Sulfatase N-terminal" evidence="5">
    <location>
        <begin position="29"/>
        <end position="366"/>
    </location>
</feature>
<dbReference type="Proteomes" id="UP000306050">
    <property type="component" value="Chromosome SGRAM_19"/>
</dbReference>
<comment type="similarity">
    <text evidence="1 2">Belongs to the sulfatase family.</text>
</comment>
<dbReference type="EC" id="3.1.6.1" evidence="2"/>
<dbReference type="PANTHER" id="PTHR43108">
    <property type="entry name" value="N-ACETYLGLUCOSAMINE-6-SULFATASE FAMILY MEMBER"/>
    <property type="match status" value="1"/>
</dbReference>
<organism evidence="6 7">
    <name type="scientific">Sporisorium graminicola</name>
    <dbReference type="NCBI Taxonomy" id="280036"/>
    <lineage>
        <taxon>Eukaryota</taxon>
        <taxon>Fungi</taxon>
        <taxon>Dikarya</taxon>
        <taxon>Basidiomycota</taxon>
        <taxon>Ustilaginomycotina</taxon>
        <taxon>Ustilaginomycetes</taxon>
        <taxon>Ustilaginales</taxon>
        <taxon>Ustilaginaceae</taxon>
        <taxon>Sporisorium</taxon>
    </lineage>
</organism>
<dbReference type="PIRSF" id="PIRSF000972">
    <property type="entry name" value="Arylsulf_plant"/>
    <property type="match status" value="1"/>
</dbReference>
<gene>
    <name evidence="6" type="ORF">EX895_003177</name>
</gene>
<comment type="catalytic activity">
    <reaction evidence="2">
        <text>an aryl sulfate + H2O = a phenol + sulfate + H(+)</text>
        <dbReference type="Rhea" id="RHEA:17261"/>
        <dbReference type="ChEBI" id="CHEBI:15377"/>
        <dbReference type="ChEBI" id="CHEBI:15378"/>
        <dbReference type="ChEBI" id="CHEBI:16189"/>
        <dbReference type="ChEBI" id="CHEBI:33853"/>
        <dbReference type="ChEBI" id="CHEBI:140317"/>
        <dbReference type="EC" id="3.1.6.1"/>
    </reaction>
</comment>
<dbReference type="GO" id="GO:0008449">
    <property type="term" value="F:N-acetylglucosamine-6-sulfatase activity"/>
    <property type="evidence" value="ECO:0007669"/>
    <property type="project" value="TreeGrafter"/>
</dbReference>
<dbReference type="OrthoDB" id="103349at2759"/>
<feature type="modified residue" description="3-oxoalanine (Cys)" evidence="3">
    <location>
        <position position="73"/>
    </location>
</feature>
<keyword evidence="7" id="KW-1185">Reference proteome</keyword>
<name>A0A4U7KU52_9BASI</name>
<dbReference type="KEGG" id="sgra:EX895_003177"/>
<dbReference type="InterPro" id="IPR000917">
    <property type="entry name" value="Sulfatase_N"/>
</dbReference>
<comment type="caution">
    <text evidence="6">The sequence shown here is derived from an EMBL/GenBank/DDBJ whole genome shotgun (WGS) entry which is preliminary data.</text>
</comment>
<dbReference type="GeneID" id="40726072"/>
<dbReference type="InterPro" id="IPR012083">
    <property type="entry name" value="Arylsulfatase"/>
</dbReference>
<dbReference type="GO" id="GO:0004065">
    <property type="term" value="F:arylsulfatase activity"/>
    <property type="evidence" value="ECO:0007669"/>
    <property type="project" value="UniProtKB-UniRule"/>
</dbReference>
<dbReference type="GO" id="GO:0005539">
    <property type="term" value="F:glycosaminoglycan binding"/>
    <property type="evidence" value="ECO:0007669"/>
    <property type="project" value="TreeGrafter"/>
</dbReference>
<dbReference type="AlphaFoldDB" id="A0A4U7KU52"/>
<evidence type="ECO:0000256" key="4">
    <source>
        <dbReference type="SAM" id="SignalP"/>
    </source>
</evidence>
<sequence length="570" mass="64148">MLFGSSFSLLVLVLVLLSVLSTGISAKKPNFIYIITDDQDHATANEHIMPLMHQWLADAGTTYTHFYTPMSVCCPSRVGFLRSQHGHSHNVTNVVLPFGGWTRFVAQGYRKDYLPTWLQQAGYNTYYTGKLMNGNTVKNWKTSPVQGFNRSAILVDPFTYIYNNASFAVDGEKLVQYPNNYSTDLIRDFGLEYLEHAAQSDRPFFIGIAPIGPHAQTENSRFTNPVPADRHAHLFDDEITPRKASFNPLNASGASYVKDLARLNATVVEYLDEWYRDRLRALQSVDELVDAILRKAEQLGVLDDTYVIYTSDNGYTVGEHRRQPGKTTGYEEDIRVPLVVRGPGVPAGKRDDGVHSNIDLAATIVHSSGAQPSYDLDGRVMNWAADHAALSFRDSGTATHHLSEFWVSQIGGAVEGNYSSLGGKILSKYRTLRIKDQAHDLAYTVWCTGERELYDMHNDDVQMHNLLADLALYAELNSTRTEPQRIASRLDALLLNLKTCSGSLCRRLWYNLFPEGQVTSLQQALQPQWDAYFDALPRVHSDNCRDGYFPAEEQPAWRNELVYVDESLVK</sequence>
<dbReference type="CDD" id="cd16147">
    <property type="entry name" value="G6S"/>
    <property type="match status" value="1"/>
</dbReference>
<dbReference type="Pfam" id="PF00884">
    <property type="entry name" value="Sulfatase"/>
    <property type="match status" value="1"/>
</dbReference>
<evidence type="ECO:0000256" key="2">
    <source>
        <dbReference type="PIRNR" id="PIRNR000972"/>
    </source>
</evidence>
<accession>A0A4U7KU52</accession>
<evidence type="ECO:0000313" key="6">
    <source>
        <dbReference type="EMBL" id="TKY88081.1"/>
    </source>
</evidence>
<feature type="signal peptide" evidence="4">
    <location>
        <begin position="1"/>
        <end position="26"/>
    </location>
</feature>
<keyword evidence="4" id="KW-0732">Signal</keyword>
<evidence type="ECO:0000256" key="1">
    <source>
        <dbReference type="ARBA" id="ARBA00008779"/>
    </source>
</evidence>
<protein>
    <recommendedName>
        <fullName evidence="2">Arylsulfatase</fullName>
        <shortName evidence="2">AS</shortName>
        <ecNumber evidence="2">3.1.6.1</ecNumber>
    </recommendedName>
    <alternativeName>
        <fullName evidence="2">Aryl-sulfate sulphohydrolase</fullName>
    </alternativeName>
</protein>
<dbReference type="EMBL" id="SRRM01000011">
    <property type="protein sequence ID" value="TKY88081.1"/>
    <property type="molecule type" value="Genomic_DNA"/>
</dbReference>
<comment type="PTM">
    <text evidence="3">The conversion to 3-oxoalanine (also known as C-formylglycine, FGly), of a serine or cysteine residue in prokaryotes and of a cysteine residue in eukaryotes, is critical for catalytic activity.</text>
</comment>
<dbReference type="InterPro" id="IPR017850">
    <property type="entry name" value="Alkaline_phosphatase_core_sf"/>
</dbReference>
<keyword evidence="2" id="KW-0378">Hydrolase</keyword>
<dbReference type="Gene3D" id="3.40.720.10">
    <property type="entry name" value="Alkaline Phosphatase, subunit A"/>
    <property type="match status" value="1"/>
</dbReference>
<dbReference type="SUPFAM" id="SSF53649">
    <property type="entry name" value="Alkaline phosphatase-like"/>
    <property type="match status" value="1"/>
</dbReference>
<evidence type="ECO:0000313" key="7">
    <source>
        <dbReference type="Proteomes" id="UP000306050"/>
    </source>
</evidence>